<comment type="caution">
    <text evidence="1">The sequence shown here is derived from an EMBL/GenBank/DDBJ whole genome shotgun (WGS) entry which is preliminary data.</text>
</comment>
<proteinExistence type="predicted"/>
<keyword evidence="2" id="KW-1185">Reference proteome</keyword>
<evidence type="ECO:0000313" key="1">
    <source>
        <dbReference type="EMBL" id="KAI4321426.1"/>
    </source>
</evidence>
<name>A0ACB9MBN4_9MYRT</name>
<reference evidence="2" key="1">
    <citation type="journal article" date="2023" name="Front. Plant Sci.">
        <title>Chromosomal-level genome assembly of Melastoma candidum provides insights into trichome evolution.</title>
        <authorList>
            <person name="Zhong Y."/>
            <person name="Wu W."/>
            <person name="Sun C."/>
            <person name="Zou P."/>
            <person name="Liu Y."/>
            <person name="Dai S."/>
            <person name="Zhou R."/>
        </authorList>
    </citation>
    <scope>NUCLEOTIDE SEQUENCE [LARGE SCALE GENOMIC DNA]</scope>
</reference>
<dbReference type="EMBL" id="CM042889">
    <property type="protein sequence ID" value="KAI4321426.1"/>
    <property type="molecule type" value="Genomic_DNA"/>
</dbReference>
<evidence type="ECO:0000313" key="2">
    <source>
        <dbReference type="Proteomes" id="UP001057402"/>
    </source>
</evidence>
<organism evidence="1 2">
    <name type="scientific">Melastoma candidum</name>
    <dbReference type="NCBI Taxonomy" id="119954"/>
    <lineage>
        <taxon>Eukaryota</taxon>
        <taxon>Viridiplantae</taxon>
        <taxon>Streptophyta</taxon>
        <taxon>Embryophyta</taxon>
        <taxon>Tracheophyta</taxon>
        <taxon>Spermatophyta</taxon>
        <taxon>Magnoliopsida</taxon>
        <taxon>eudicotyledons</taxon>
        <taxon>Gunneridae</taxon>
        <taxon>Pentapetalae</taxon>
        <taxon>rosids</taxon>
        <taxon>malvids</taxon>
        <taxon>Myrtales</taxon>
        <taxon>Melastomataceae</taxon>
        <taxon>Melastomatoideae</taxon>
        <taxon>Melastomateae</taxon>
        <taxon>Melastoma</taxon>
    </lineage>
</organism>
<protein>
    <submittedName>
        <fullName evidence="1">Uncharacterized protein</fullName>
    </submittedName>
</protein>
<dbReference type="Proteomes" id="UP001057402">
    <property type="component" value="Chromosome 10"/>
</dbReference>
<sequence length="350" mass="38001">MQNPFPDSCWDCDGEEGLSGSFCQWRPKGSPTIVPSDLGWLHLISEYENKAPNGMTEEDSTCPLHELSESLAIPGQDTEPHDQLGVSSRVVSSPSTKTEKAKSGDLVRDACVLPKTDGLGLNQTGVTNHSVDWTAWTWKQCENCRSSAEATRQNSHEGSPLAHGADGINEPLHACFGSNQGSDLSSEMHEDTAEIDALLYSDDEDDDTNSSEESEVESTGHSPCLLTDCKKEQIHESVDVSSAEPSRNQKRKLLDDADSAATSVTDTASYTGIDQYQNETVFRKSMGDVCSVDSRKRMRRDAICEAVSILENVVPGPKGKSTVAFLDYAIKYLESLRAEACYLGFSSSGS</sequence>
<gene>
    <name evidence="1" type="ORF">MLD38_034809</name>
</gene>
<accession>A0ACB9MBN4</accession>